<dbReference type="Proteomes" id="UP001497472">
    <property type="component" value="Unassembled WGS sequence"/>
</dbReference>
<feature type="signal peptide" evidence="1">
    <location>
        <begin position="1"/>
        <end position="19"/>
    </location>
</feature>
<protein>
    <recommendedName>
        <fullName evidence="4">Secreted protein</fullName>
    </recommendedName>
</protein>
<organism evidence="2 3">
    <name type="scientific">Leptosia nina</name>
    <dbReference type="NCBI Taxonomy" id="320188"/>
    <lineage>
        <taxon>Eukaryota</taxon>
        <taxon>Metazoa</taxon>
        <taxon>Ecdysozoa</taxon>
        <taxon>Arthropoda</taxon>
        <taxon>Hexapoda</taxon>
        <taxon>Insecta</taxon>
        <taxon>Pterygota</taxon>
        <taxon>Neoptera</taxon>
        <taxon>Endopterygota</taxon>
        <taxon>Lepidoptera</taxon>
        <taxon>Glossata</taxon>
        <taxon>Ditrysia</taxon>
        <taxon>Papilionoidea</taxon>
        <taxon>Pieridae</taxon>
        <taxon>Pierinae</taxon>
        <taxon>Leptosia</taxon>
    </lineage>
</organism>
<evidence type="ECO:0008006" key="4">
    <source>
        <dbReference type="Google" id="ProtNLM"/>
    </source>
</evidence>
<evidence type="ECO:0000313" key="3">
    <source>
        <dbReference type="Proteomes" id="UP001497472"/>
    </source>
</evidence>
<evidence type="ECO:0000313" key="2">
    <source>
        <dbReference type="EMBL" id="CAK1543009.1"/>
    </source>
</evidence>
<feature type="chain" id="PRO_5043909134" description="Secreted protein" evidence="1">
    <location>
        <begin position="20"/>
        <end position="98"/>
    </location>
</feature>
<dbReference type="EMBL" id="CAVLEF010000004">
    <property type="protein sequence ID" value="CAK1543009.1"/>
    <property type="molecule type" value="Genomic_DNA"/>
</dbReference>
<reference evidence="2 3" key="1">
    <citation type="submission" date="2023-11" db="EMBL/GenBank/DDBJ databases">
        <authorList>
            <person name="Okamura Y."/>
        </authorList>
    </citation>
    <scope>NUCLEOTIDE SEQUENCE [LARGE SCALE GENOMIC DNA]</scope>
</reference>
<evidence type="ECO:0000256" key="1">
    <source>
        <dbReference type="SAM" id="SignalP"/>
    </source>
</evidence>
<sequence length="98" mass="11151">MALIFFSSFSSLLFPTVLSKEMTIGATIADPTVIYKHEHGNQLIAHRTYFAIRISTFSPAIKIRRARLMNSILTCHDGPRMFFLQDKNCDVFTSRHSA</sequence>
<dbReference type="AlphaFoldDB" id="A0AAV1J0P9"/>
<keyword evidence="1" id="KW-0732">Signal</keyword>
<keyword evidence="3" id="KW-1185">Reference proteome</keyword>
<proteinExistence type="predicted"/>
<gene>
    <name evidence="2" type="ORF">LNINA_LOCUS2850</name>
</gene>
<name>A0AAV1J0P9_9NEOP</name>
<comment type="caution">
    <text evidence="2">The sequence shown here is derived from an EMBL/GenBank/DDBJ whole genome shotgun (WGS) entry which is preliminary data.</text>
</comment>
<accession>A0AAV1J0P9</accession>